<name>A0AA38C9M6_TAXCH</name>
<feature type="compositionally biased region" description="Basic and acidic residues" evidence="1">
    <location>
        <begin position="30"/>
        <end position="49"/>
    </location>
</feature>
<evidence type="ECO:0000313" key="2">
    <source>
        <dbReference type="EMBL" id="KAH9296000.1"/>
    </source>
</evidence>
<keyword evidence="3" id="KW-1185">Reference proteome</keyword>
<feature type="non-terminal residue" evidence="2">
    <location>
        <position position="63"/>
    </location>
</feature>
<reference evidence="2 3" key="1">
    <citation type="journal article" date="2021" name="Nat. Plants">
        <title>The Taxus genome provides insights into paclitaxel biosynthesis.</title>
        <authorList>
            <person name="Xiong X."/>
            <person name="Gou J."/>
            <person name="Liao Q."/>
            <person name="Li Y."/>
            <person name="Zhou Q."/>
            <person name="Bi G."/>
            <person name="Li C."/>
            <person name="Du R."/>
            <person name="Wang X."/>
            <person name="Sun T."/>
            <person name="Guo L."/>
            <person name="Liang H."/>
            <person name="Lu P."/>
            <person name="Wu Y."/>
            <person name="Zhang Z."/>
            <person name="Ro D.K."/>
            <person name="Shang Y."/>
            <person name="Huang S."/>
            <person name="Yan J."/>
        </authorList>
    </citation>
    <scope>NUCLEOTIDE SEQUENCE [LARGE SCALE GENOMIC DNA]</scope>
    <source>
        <strain evidence="2">Ta-2019</strain>
    </source>
</reference>
<dbReference type="Proteomes" id="UP000824469">
    <property type="component" value="Unassembled WGS sequence"/>
</dbReference>
<proteinExistence type="predicted"/>
<sequence length="63" mass="6949">MSPEGPKSNGTSGTNGREMPGPKSAQGPKIKWDIQMEVKYAKEPKEPRTNQKLPRVLTGEKVK</sequence>
<feature type="region of interest" description="Disordered" evidence="1">
    <location>
        <begin position="1"/>
        <end position="63"/>
    </location>
</feature>
<dbReference type="EMBL" id="JAHRHJ020000011">
    <property type="protein sequence ID" value="KAH9296000.1"/>
    <property type="molecule type" value="Genomic_DNA"/>
</dbReference>
<accession>A0AA38C9M6</accession>
<evidence type="ECO:0000256" key="1">
    <source>
        <dbReference type="SAM" id="MobiDB-lite"/>
    </source>
</evidence>
<gene>
    <name evidence="2" type="ORF">KI387_039588</name>
</gene>
<protein>
    <submittedName>
        <fullName evidence="2">Uncharacterized protein</fullName>
    </submittedName>
</protein>
<comment type="caution">
    <text evidence="2">The sequence shown here is derived from an EMBL/GenBank/DDBJ whole genome shotgun (WGS) entry which is preliminary data.</text>
</comment>
<evidence type="ECO:0000313" key="3">
    <source>
        <dbReference type="Proteomes" id="UP000824469"/>
    </source>
</evidence>
<dbReference type="AlphaFoldDB" id="A0AA38C9M6"/>
<organism evidence="2 3">
    <name type="scientific">Taxus chinensis</name>
    <name type="common">Chinese yew</name>
    <name type="synonym">Taxus wallichiana var. chinensis</name>
    <dbReference type="NCBI Taxonomy" id="29808"/>
    <lineage>
        <taxon>Eukaryota</taxon>
        <taxon>Viridiplantae</taxon>
        <taxon>Streptophyta</taxon>
        <taxon>Embryophyta</taxon>
        <taxon>Tracheophyta</taxon>
        <taxon>Spermatophyta</taxon>
        <taxon>Pinopsida</taxon>
        <taxon>Pinidae</taxon>
        <taxon>Conifers II</taxon>
        <taxon>Cupressales</taxon>
        <taxon>Taxaceae</taxon>
        <taxon>Taxus</taxon>
    </lineage>
</organism>